<evidence type="ECO:0000313" key="3">
    <source>
        <dbReference type="Proteomes" id="UP000008177"/>
    </source>
</evidence>
<proteinExistence type="predicted"/>
<dbReference type="EMBL" id="FQ790292">
    <property type="protein sequence ID" value="CCD48240.1"/>
    <property type="molecule type" value="Genomic_DNA"/>
</dbReference>
<name>G2Y6I8_BOTF4</name>
<reference evidence="3" key="1">
    <citation type="journal article" date="2011" name="PLoS Genet.">
        <title>Genomic analysis of the necrotrophic fungal pathogens Sclerotinia sclerotiorum and Botrytis cinerea.</title>
        <authorList>
            <person name="Amselem J."/>
            <person name="Cuomo C.A."/>
            <person name="van Kan J.A."/>
            <person name="Viaud M."/>
            <person name="Benito E.P."/>
            <person name="Couloux A."/>
            <person name="Coutinho P.M."/>
            <person name="de Vries R.P."/>
            <person name="Dyer P.S."/>
            <person name="Fillinger S."/>
            <person name="Fournier E."/>
            <person name="Gout L."/>
            <person name="Hahn M."/>
            <person name="Kohn L."/>
            <person name="Lapalu N."/>
            <person name="Plummer K.M."/>
            <person name="Pradier J.M."/>
            <person name="Quevillon E."/>
            <person name="Sharon A."/>
            <person name="Simon A."/>
            <person name="ten Have A."/>
            <person name="Tudzynski B."/>
            <person name="Tudzynski P."/>
            <person name="Wincker P."/>
            <person name="Andrew M."/>
            <person name="Anthouard V."/>
            <person name="Beever R.E."/>
            <person name="Beffa R."/>
            <person name="Benoit I."/>
            <person name="Bouzid O."/>
            <person name="Brault B."/>
            <person name="Chen Z."/>
            <person name="Choquer M."/>
            <person name="Collemare J."/>
            <person name="Cotton P."/>
            <person name="Danchin E.G."/>
            <person name="Da Silva C."/>
            <person name="Gautier A."/>
            <person name="Giraud C."/>
            <person name="Giraud T."/>
            <person name="Gonzalez C."/>
            <person name="Grossetete S."/>
            <person name="Guldener U."/>
            <person name="Henrissat B."/>
            <person name="Howlett B.J."/>
            <person name="Kodira C."/>
            <person name="Kretschmer M."/>
            <person name="Lappartient A."/>
            <person name="Leroch M."/>
            <person name="Levis C."/>
            <person name="Mauceli E."/>
            <person name="Neuveglise C."/>
            <person name="Oeser B."/>
            <person name="Pearson M."/>
            <person name="Poulain J."/>
            <person name="Poussereau N."/>
            <person name="Quesneville H."/>
            <person name="Rascle C."/>
            <person name="Schumacher J."/>
            <person name="Segurens B."/>
            <person name="Sexton A."/>
            <person name="Silva E."/>
            <person name="Sirven C."/>
            <person name="Soanes D.M."/>
            <person name="Talbot N.J."/>
            <person name="Templeton M."/>
            <person name="Yandava C."/>
            <person name="Yarden O."/>
            <person name="Zeng Q."/>
            <person name="Rollins J.A."/>
            <person name="Lebrun M.H."/>
            <person name="Dickman M."/>
        </authorList>
    </citation>
    <scope>NUCLEOTIDE SEQUENCE [LARGE SCALE GENOMIC DNA]</scope>
    <source>
        <strain evidence="3">T4</strain>
    </source>
</reference>
<sequence length="38" mass="4422">MPDPQTPSRLQIFKLPPDLEDQKQMEEQSDHVENGEVD</sequence>
<organism evidence="2 3">
    <name type="scientific">Botryotinia fuckeliana (strain T4)</name>
    <name type="common">Noble rot fungus</name>
    <name type="synonym">Botrytis cinerea</name>
    <dbReference type="NCBI Taxonomy" id="999810"/>
    <lineage>
        <taxon>Eukaryota</taxon>
        <taxon>Fungi</taxon>
        <taxon>Dikarya</taxon>
        <taxon>Ascomycota</taxon>
        <taxon>Pezizomycotina</taxon>
        <taxon>Leotiomycetes</taxon>
        <taxon>Helotiales</taxon>
        <taxon>Sclerotiniaceae</taxon>
        <taxon>Botrytis</taxon>
    </lineage>
</organism>
<protein>
    <submittedName>
        <fullName evidence="2">Uncharacterized protein</fullName>
    </submittedName>
</protein>
<gene>
    <name evidence="2" type="ORF">BofuT4_uP035330.1</name>
</gene>
<dbReference type="Proteomes" id="UP000008177">
    <property type="component" value="Unplaced contigs"/>
</dbReference>
<evidence type="ECO:0000256" key="1">
    <source>
        <dbReference type="SAM" id="MobiDB-lite"/>
    </source>
</evidence>
<feature type="compositionally biased region" description="Basic and acidic residues" evidence="1">
    <location>
        <begin position="20"/>
        <end position="38"/>
    </location>
</feature>
<dbReference type="HOGENOM" id="CLU_3335471_0_0_1"/>
<feature type="region of interest" description="Disordered" evidence="1">
    <location>
        <begin position="1"/>
        <end position="38"/>
    </location>
</feature>
<dbReference type="InParanoid" id="G2Y6I8"/>
<dbReference type="AlphaFoldDB" id="G2Y6I8"/>
<accession>G2Y6I8</accession>
<evidence type="ECO:0000313" key="2">
    <source>
        <dbReference type="EMBL" id="CCD48240.1"/>
    </source>
</evidence>